<comment type="caution">
    <text evidence="6">The sequence shown here is derived from an EMBL/GenBank/DDBJ whole genome shotgun (WGS) entry which is preliminary data.</text>
</comment>
<keyword evidence="7" id="KW-1185">Reference proteome</keyword>
<dbReference type="EMBL" id="JBHUMP010000010">
    <property type="protein sequence ID" value="MFD2740325.1"/>
    <property type="molecule type" value="Genomic_DNA"/>
</dbReference>
<dbReference type="InterPro" id="IPR004254">
    <property type="entry name" value="AdipoR/HlyIII-related"/>
</dbReference>
<keyword evidence="2 5" id="KW-0812">Transmembrane</keyword>
<dbReference type="Proteomes" id="UP001597474">
    <property type="component" value="Unassembled WGS sequence"/>
</dbReference>
<feature type="transmembrane region" description="Helical" evidence="5">
    <location>
        <begin position="101"/>
        <end position="123"/>
    </location>
</feature>
<feature type="transmembrane region" description="Helical" evidence="5">
    <location>
        <begin position="132"/>
        <end position="150"/>
    </location>
</feature>
<name>A0ABW5U4S7_9RHOB</name>
<feature type="transmembrane region" description="Helical" evidence="5">
    <location>
        <begin position="156"/>
        <end position="176"/>
    </location>
</feature>
<feature type="transmembrane region" description="Helical" evidence="5">
    <location>
        <begin position="46"/>
        <end position="65"/>
    </location>
</feature>
<evidence type="ECO:0000256" key="3">
    <source>
        <dbReference type="ARBA" id="ARBA00022989"/>
    </source>
</evidence>
<dbReference type="PANTHER" id="PTHR20855:SF3">
    <property type="entry name" value="LD03007P"/>
    <property type="match status" value="1"/>
</dbReference>
<organism evidence="6 7">
    <name type="scientific">Sulfitobacter aestuarii</name>
    <dbReference type="NCBI Taxonomy" id="2161676"/>
    <lineage>
        <taxon>Bacteria</taxon>
        <taxon>Pseudomonadati</taxon>
        <taxon>Pseudomonadota</taxon>
        <taxon>Alphaproteobacteria</taxon>
        <taxon>Rhodobacterales</taxon>
        <taxon>Roseobacteraceae</taxon>
        <taxon>Sulfitobacter</taxon>
    </lineage>
</organism>
<evidence type="ECO:0000256" key="2">
    <source>
        <dbReference type="ARBA" id="ARBA00022692"/>
    </source>
</evidence>
<proteinExistence type="predicted"/>
<feature type="transmembrane region" description="Helical" evidence="5">
    <location>
        <begin position="14"/>
        <end position="34"/>
    </location>
</feature>
<dbReference type="PANTHER" id="PTHR20855">
    <property type="entry name" value="ADIPOR/PROGESTIN RECEPTOR-RELATED"/>
    <property type="match status" value="1"/>
</dbReference>
<dbReference type="RefSeq" id="WP_386374780.1">
    <property type="nucleotide sequence ID" value="NZ_JBHUMP010000010.1"/>
</dbReference>
<reference evidence="7" key="1">
    <citation type="journal article" date="2019" name="Int. J. Syst. Evol. Microbiol.">
        <title>The Global Catalogue of Microorganisms (GCM) 10K type strain sequencing project: providing services to taxonomists for standard genome sequencing and annotation.</title>
        <authorList>
            <consortium name="The Broad Institute Genomics Platform"/>
            <consortium name="The Broad Institute Genome Sequencing Center for Infectious Disease"/>
            <person name="Wu L."/>
            <person name="Ma J."/>
        </authorList>
    </citation>
    <scope>NUCLEOTIDE SEQUENCE [LARGE SCALE GENOMIC DNA]</scope>
    <source>
        <strain evidence="7">TISTR 2562</strain>
    </source>
</reference>
<feature type="transmembrane region" description="Helical" evidence="5">
    <location>
        <begin position="185"/>
        <end position="206"/>
    </location>
</feature>
<protein>
    <submittedName>
        <fullName evidence="6">Hemolysin III family protein</fullName>
    </submittedName>
</protein>
<evidence type="ECO:0000256" key="4">
    <source>
        <dbReference type="ARBA" id="ARBA00023136"/>
    </source>
</evidence>
<gene>
    <name evidence="6" type="ORF">ACFSUD_12130</name>
</gene>
<keyword evidence="4 5" id="KW-0472">Membrane</keyword>
<sequence length="216" mass="23007">MAYPTSPAETLADAAVHLIGLAFAIPAALVLLTMAADLSLPVLPTALYAACMVFAFAASAIYHLLPFERIRPALGRVDHAAIYFKIAGTYTPLVMLIGTGFAYAILGVVWALAACGALAKLWFWRTDARGSLALYLGMGWLSVLLVYPMWQNLPGAALALIALGGALYSLGTIVYARDGMRYQNAIWHVFVLLASVLFFAAIHLSLSAHGLQVPGL</sequence>
<evidence type="ECO:0000256" key="5">
    <source>
        <dbReference type="SAM" id="Phobius"/>
    </source>
</evidence>
<evidence type="ECO:0000256" key="1">
    <source>
        <dbReference type="ARBA" id="ARBA00004141"/>
    </source>
</evidence>
<accession>A0ABW5U4S7</accession>
<comment type="subcellular location">
    <subcellularLocation>
        <location evidence="1">Membrane</location>
        <topology evidence="1">Multi-pass membrane protein</topology>
    </subcellularLocation>
</comment>
<evidence type="ECO:0000313" key="6">
    <source>
        <dbReference type="EMBL" id="MFD2740325.1"/>
    </source>
</evidence>
<dbReference type="Pfam" id="PF03006">
    <property type="entry name" value="HlyIII"/>
    <property type="match status" value="1"/>
</dbReference>
<keyword evidence="3 5" id="KW-1133">Transmembrane helix</keyword>
<evidence type="ECO:0000313" key="7">
    <source>
        <dbReference type="Proteomes" id="UP001597474"/>
    </source>
</evidence>